<dbReference type="Gene3D" id="2.30.130.110">
    <property type="match status" value="1"/>
</dbReference>
<gene>
    <name evidence="3" type="ORF">QV13_00830</name>
</gene>
<name>A0A1C2EDL5_9HYPH</name>
<dbReference type="OrthoDB" id="9804574at2"/>
<dbReference type="CDD" id="cd11613">
    <property type="entry name" value="SAF_AH_GD"/>
    <property type="match status" value="1"/>
</dbReference>
<evidence type="ECO:0000259" key="2">
    <source>
        <dbReference type="SMART" id="SM00858"/>
    </source>
</evidence>
<accession>A0A1C2EDL5</accession>
<comment type="caution">
    <text evidence="3">The sequence shown here is derived from an EMBL/GenBank/DDBJ whole genome shotgun (WGS) entry which is preliminary data.</text>
</comment>
<dbReference type="STRING" id="1566387.QV13_00830"/>
<evidence type="ECO:0000256" key="1">
    <source>
        <dbReference type="ARBA" id="ARBA00023239"/>
    </source>
</evidence>
<reference evidence="3 4" key="1">
    <citation type="submission" date="2016-08" db="EMBL/GenBank/DDBJ databases">
        <title>Whole genome sequence of Mesorhizobium sp. strain UASWS1009 isolated from industrial sewage.</title>
        <authorList>
            <person name="Crovadore J."/>
            <person name="Calmin G."/>
            <person name="Chablais R."/>
            <person name="Cochard B."/>
            <person name="Lefort F."/>
        </authorList>
    </citation>
    <scope>NUCLEOTIDE SEQUENCE [LARGE SCALE GENOMIC DNA]</scope>
    <source>
        <strain evidence="3 4">UASWS1009</strain>
    </source>
</reference>
<dbReference type="Proteomes" id="UP000094412">
    <property type="component" value="Unassembled WGS sequence"/>
</dbReference>
<organism evidence="3 4">
    <name type="scientific">Mesorhizobium hungaricum</name>
    <dbReference type="NCBI Taxonomy" id="1566387"/>
    <lineage>
        <taxon>Bacteria</taxon>
        <taxon>Pseudomonadati</taxon>
        <taxon>Pseudomonadota</taxon>
        <taxon>Alphaproteobacteria</taxon>
        <taxon>Hyphomicrobiales</taxon>
        <taxon>Phyllobacteriaceae</taxon>
        <taxon>Mesorhizobium</taxon>
    </lineage>
</organism>
<dbReference type="GO" id="GO:0016829">
    <property type="term" value="F:lyase activity"/>
    <property type="evidence" value="ECO:0007669"/>
    <property type="project" value="UniProtKB-KW"/>
</dbReference>
<evidence type="ECO:0000313" key="3">
    <source>
        <dbReference type="EMBL" id="OCX25155.1"/>
    </source>
</evidence>
<dbReference type="SMART" id="SM00858">
    <property type="entry name" value="SAF"/>
    <property type="match status" value="1"/>
</dbReference>
<dbReference type="InterPro" id="IPR044144">
    <property type="entry name" value="SAF_UxaA/GarD"/>
</dbReference>
<keyword evidence="1" id="KW-0456">Lyase</keyword>
<sequence>MTGSKENDPRLLLLAPNDSVFVLRDQIEAGESILVEGKRVTTAHRLGLGQKIARKPVGIGEKVLKYNAPIGSATARIEVGDHVHLHNLKSDYTATHALNKGDGA</sequence>
<proteinExistence type="predicted"/>
<dbReference type="RefSeq" id="WP_024926968.1">
    <property type="nucleotide sequence ID" value="NZ_MDEO01000018.1"/>
</dbReference>
<dbReference type="InterPro" id="IPR013974">
    <property type="entry name" value="SAF"/>
</dbReference>
<evidence type="ECO:0000313" key="4">
    <source>
        <dbReference type="Proteomes" id="UP000094412"/>
    </source>
</evidence>
<dbReference type="EMBL" id="MDEO01000018">
    <property type="protein sequence ID" value="OCX25155.1"/>
    <property type="molecule type" value="Genomic_DNA"/>
</dbReference>
<protein>
    <recommendedName>
        <fullName evidence="2">SAF domain-containing protein</fullName>
    </recommendedName>
</protein>
<keyword evidence="4" id="KW-1185">Reference proteome</keyword>
<feature type="domain" description="SAF" evidence="2">
    <location>
        <begin position="18"/>
        <end position="89"/>
    </location>
</feature>
<dbReference type="AlphaFoldDB" id="A0A1C2EDL5"/>